<dbReference type="Gramene" id="KQK16027">
    <property type="protein sequence ID" value="KQK16027"/>
    <property type="gene ID" value="BRADI_1g26380v3"/>
</dbReference>
<dbReference type="OrthoDB" id="8062037at2759"/>
<evidence type="ECO:0000256" key="1">
    <source>
        <dbReference type="ARBA" id="ARBA00004370"/>
    </source>
</evidence>
<keyword evidence="7" id="KW-0812">Transmembrane</keyword>
<keyword evidence="4" id="KW-0862">Zinc</keyword>
<evidence type="ECO:0000256" key="6">
    <source>
        <dbReference type="PROSITE-ProRule" id="PRU00175"/>
    </source>
</evidence>
<dbReference type="EnsemblPlants" id="KQK16027">
    <property type="protein sequence ID" value="KQK16027"/>
    <property type="gene ID" value="BRADI_1g26380v3"/>
</dbReference>
<evidence type="ECO:0000256" key="5">
    <source>
        <dbReference type="ARBA" id="ARBA00023136"/>
    </source>
</evidence>
<dbReference type="GO" id="GO:0008270">
    <property type="term" value="F:zinc ion binding"/>
    <property type="evidence" value="ECO:0007669"/>
    <property type="project" value="UniProtKB-KW"/>
</dbReference>
<keyword evidence="2" id="KW-0479">Metal-binding</keyword>
<dbReference type="KEGG" id="bdi:100838133"/>
<evidence type="ECO:0000313" key="11">
    <source>
        <dbReference type="Proteomes" id="UP000008810"/>
    </source>
</evidence>
<dbReference type="EMBL" id="CM000880">
    <property type="protein sequence ID" value="KQK16027.1"/>
    <property type="molecule type" value="Genomic_DNA"/>
</dbReference>
<reference evidence="9" key="2">
    <citation type="submission" date="2017-06" db="EMBL/GenBank/DDBJ databases">
        <title>WGS assembly of Brachypodium distachyon.</title>
        <authorList>
            <consortium name="The International Brachypodium Initiative"/>
            <person name="Lucas S."/>
            <person name="Harmon-Smith M."/>
            <person name="Lail K."/>
            <person name="Tice H."/>
            <person name="Grimwood J."/>
            <person name="Bruce D."/>
            <person name="Barry K."/>
            <person name="Shu S."/>
            <person name="Lindquist E."/>
            <person name="Wang M."/>
            <person name="Pitluck S."/>
            <person name="Vogel J.P."/>
            <person name="Garvin D.F."/>
            <person name="Mockler T.C."/>
            <person name="Schmutz J."/>
            <person name="Rokhsar D."/>
            <person name="Bevan M.W."/>
        </authorList>
    </citation>
    <scope>NUCLEOTIDE SEQUENCE</scope>
    <source>
        <strain evidence="9">Bd21</strain>
    </source>
</reference>
<dbReference type="GeneID" id="100838133"/>
<accession>A0A0Q3JDH3</accession>
<dbReference type="AlphaFoldDB" id="A0A0Q3JDH3"/>
<comment type="subcellular location">
    <subcellularLocation>
        <location evidence="1">Membrane</location>
    </subcellularLocation>
</comment>
<evidence type="ECO:0000259" key="8">
    <source>
        <dbReference type="PROSITE" id="PS50089"/>
    </source>
</evidence>
<gene>
    <name evidence="10" type="primary">LOC100838133</name>
    <name evidence="9" type="ORF">BRADI_1g26380v3</name>
</gene>
<evidence type="ECO:0000256" key="2">
    <source>
        <dbReference type="ARBA" id="ARBA00022723"/>
    </source>
</evidence>
<sequence>MAVTLSLSLVVGGLMSTLVAAVFGAAGTVLGAVVGLLSGFFFDEEDGLMQGTLLGALAGGLVSVELAGSLVRIWCGSGHGCSVDTRVKRSVSAVLGVMALADSRSGRGDRGGGDRFQLEESSRAVVARRVAVESYIMVTKLTKEICPICLHEFRAGESARRLPACSHLFHSQCIDRWLPWKPQCPMCRRDVY</sequence>
<keyword evidence="3 6" id="KW-0863">Zinc-finger</keyword>
<reference evidence="9 10" key="1">
    <citation type="journal article" date="2010" name="Nature">
        <title>Genome sequencing and analysis of the model grass Brachypodium distachyon.</title>
        <authorList>
            <consortium name="International Brachypodium Initiative"/>
        </authorList>
    </citation>
    <scope>NUCLEOTIDE SEQUENCE [LARGE SCALE GENOMIC DNA]</scope>
    <source>
        <strain evidence="9 10">Bd21</strain>
    </source>
</reference>
<dbReference type="GO" id="GO:0016020">
    <property type="term" value="C:membrane"/>
    <property type="evidence" value="ECO:0007669"/>
    <property type="project" value="UniProtKB-SubCell"/>
</dbReference>
<dbReference type="PANTHER" id="PTHR46151:SF1">
    <property type="entry name" value="OS09G0542600 PROTEIN"/>
    <property type="match status" value="1"/>
</dbReference>
<evidence type="ECO:0000256" key="4">
    <source>
        <dbReference type="ARBA" id="ARBA00022833"/>
    </source>
</evidence>
<dbReference type="SUPFAM" id="SSF57850">
    <property type="entry name" value="RING/U-box"/>
    <property type="match status" value="1"/>
</dbReference>
<keyword evidence="7" id="KW-1133">Transmembrane helix</keyword>
<dbReference type="PROSITE" id="PS50089">
    <property type="entry name" value="ZF_RING_2"/>
    <property type="match status" value="1"/>
</dbReference>
<feature type="domain" description="RING-type" evidence="8">
    <location>
        <begin position="146"/>
        <end position="188"/>
    </location>
</feature>
<dbReference type="Pfam" id="PF13639">
    <property type="entry name" value="zf-RING_2"/>
    <property type="match status" value="1"/>
</dbReference>
<feature type="transmembrane region" description="Helical" evidence="7">
    <location>
        <begin position="47"/>
        <end position="67"/>
    </location>
</feature>
<dbReference type="InterPro" id="IPR013083">
    <property type="entry name" value="Znf_RING/FYVE/PHD"/>
</dbReference>
<proteinExistence type="predicted"/>
<dbReference type="SMART" id="SM00184">
    <property type="entry name" value="RING"/>
    <property type="match status" value="1"/>
</dbReference>
<dbReference type="Proteomes" id="UP000008810">
    <property type="component" value="Chromosome 1"/>
</dbReference>
<evidence type="ECO:0000256" key="3">
    <source>
        <dbReference type="ARBA" id="ARBA00022771"/>
    </source>
</evidence>
<evidence type="ECO:0000313" key="9">
    <source>
        <dbReference type="EMBL" id="KQK16027.1"/>
    </source>
</evidence>
<name>A0A0Q3JDH3_BRADI</name>
<dbReference type="PANTHER" id="PTHR46151">
    <property type="entry name" value="NEP1-INTERACTING PROTEIN-LIKE 2"/>
    <property type="match status" value="1"/>
</dbReference>
<evidence type="ECO:0000313" key="10">
    <source>
        <dbReference type="EnsemblPlants" id="KQK16027"/>
    </source>
</evidence>
<evidence type="ECO:0000256" key="7">
    <source>
        <dbReference type="SAM" id="Phobius"/>
    </source>
</evidence>
<dbReference type="RefSeq" id="XP_003560158.1">
    <property type="nucleotide sequence ID" value="XM_003560110.3"/>
</dbReference>
<keyword evidence="5 7" id="KW-0472">Membrane</keyword>
<dbReference type="InterPro" id="IPR001841">
    <property type="entry name" value="Znf_RING"/>
</dbReference>
<protein>
    <recommendedName>
        <fullName evidence="8">RING-type domain-containing protein</fullName>
    </recommendedName>
</protein>
<reference evidence="10" key="3">
    <citation type="submission" date="2018-08" db="UniProtKB">
        <authorList>
            <consortium name="EnsemblPlants"/>
        </authorList>
    </citation>
    <scope>IDENTIFICATION</scope>
    <source>
        <strain evidence="10">cv. Bd21</strain>
    </source>
</reference>
<dbReference type="Gene3D" id="3.30.40.10">
    <property type="entry name" value="Zinc/RING finger domain, C3HC4 (zinc finger)"/>
    <property type="match status" value="1"/>
</dbReference>
<keyword evidence="11" id="KW-1185">Reference proteome</keyword>
<organism evidence="9">
    <name type="scientific">Brachypodium distachyon</name>
    <name type="common">Purple false brome</name>
    <name type="synonym">Trachynia distachya</name>
    <dbReference type="NCBI Taxonomy" id="15368"/>
    <lineage>
        <taxon>Eukaryota</taxon>
        <taxon>Viridiplantae</taxon>
        <taxon>Streptophyta</taxon>
        <taxon>Embryophyta</taxon>
        <taxon>Tracheophyta</taxon>
        <taxon>Spermatophyta</taxon>
        <taxon>Magnoliopsida</taxon>
        <taxon>Liliopsida</taxon>
        <taxon>Poales</taxon>
        <taxon>Poaceae</taxon>
        <taxon>BOP clade</taxon>
        <taxon>Pooideae</taxon>
        <taxon>Stipodae</taxon>
        <taxon>Brachypodieae</taxon>
        <taxon>Brachypodium</taxon>
    </lineage>
</organism>